<dbReference type="OrthoDB" id="3359639at2759"/>
<dbReference type="InterPro" id="IPR000719">
    <property type="entry name" value="Prot_kinase_dom"/>
</dbReference>
<dbReference type="PROSITE" id="PS50011">
    <property type="entry name" value="PROTEIN_KINASE_DOM"/>
    <property type="match status" value="1"/>
</dbReference>
<dbReference type="EMBL" id="KV429043">
    <property type="protein sequence ID" value="KZT71994.1"/>
    <property type="molecule type" value="Genomic_DNA"/>
</dbReference>
<dbReference type="InterPro" id="IPR011009">
    <property type="entry name" value="Kinase-like_dom_sf"/>
</dbReference>
<evidence type="ECO:0000313" key="8">
    <source>
        <dbReference type="Proteomes" id="UP000076727"/>
    </source>
</evidence>
<keyword evidence="1" id="KW-0597">Phosphoprotein</keyword>
<feature type="region of interest" description="Disordered" evidence="5">
    <location>
        <begin position="692"/>
        <end position="758"/>
    </location>
</feature>
<feature type="compositionally biased region" description="Low complexity" evidence="5">
    <location>
        <begin position="572"/>
        <end position="582"/>
    </location>
</feature>
<name>A0A165SHE3_9APHY</name>
<dbReference type="AlphaFoldDB" id="A0A165SHE3"/>
<dbReference type="Gene3D" id="3.30.200.20">
    <property type="entry name" value="Phosphorylase Kinase, domain 1"/>
    <property type="match status" value="1"/>
</dbReference>
<dbReference type="GO" id="GO:0005737">
    <property type="term" value="C:cytoplasm"/>
    <property type="evidence" value="ECO:0007669"/>
    <property type="project" value="TreeGrafter"/>
</dbReference>
<sequence length="802" mass="88025">MSPSWQKRKSRLAELLGSDGDEDAEALAMDRILHGQSVIGKTSKTTEVDTLRFTDKDLDIVGTLEYGQYGVIDVVTCRMDGRVYVRKSTEKRFALRTHDQCSPQFERDILLQAQKTKSKWAPHLLCAFQTTTHLNLVMDYAEGGTLWDVLESSPHDGRLLESDLCWWTPQIVSAIHWCHSQGFVHRDIKPHNFVLTPSAHLLLIDFGSAAPLLAAQADGSQRVAKHHCLVPVGTCDYISPEILQVHEEVLVALEMSDSQPSLDSYGEGYGRETDWWSMGAVLYEMAYGIAPFFAQDIRKTYLKITDHHRSLRFPDTSTISPDFQDFIRRLLTDAELRLGRAGIDEIQQHPFFSGLDWLRLHEKIRPNSLHTPQFTYTTPMAPVETTHASLQDASQSKPFTFSALFQSSPLSNPGISPHPSVTQSQAHTPSHSILRDQPSTTFIGFSWGPPKDAFEATVQRISSSSSPAGMAVNTPRPLHRLGVLSTAFAPSNAMQSTPIAGERYPFATPSRPNMLTPYGTLPRASTIRRTALRRAVSDREALKQLVDCVGQSARKKVLESGRKPRVLGSLPRSRTGSTSGGSALKELRFDTSVAVVGAAGGVSYKPDSGMSQSQTTADDTFGTSLLSRSGSRSASIGSQELLIPDVSLSDVDSDIPPSPSPSPRPGSAMSILSKRSQTPTTLSFQLPLLRVGGSRSQEESKPATSPLTPLFTAPPPPPQSVANWDRAYQRSSHREDEGTRTVPGTRAAAHQDCSAGASSNYTTGTNLSYDRLDDFDRRLACLMQDITGIAQRLGQVSDRMKR</sequence>
<dbReference type="Proteomes" id="UP000076727">
    <property type="component" value="Unassembled WGS sequence"/>
</dbReference>
<feature type="region of interest" description="Disordered" evidence="5">
    <location>
        <begin position="557"/>
        <end position="583"/>
    </location>
</feature>
<evidence type="ECO:0000256" key="1">
    <source>
        <dbReference type="ARBA" id="ARBA00022553"/>
    </source>
</evidence>
<organism evidence="7 8">
    <name type="scientific">Daedalea quercina L-15889</name>
    <dbReference type="NCBI Taxonomy" id="1314783"/>
    <lineage>
        <taxon>Eukaryota</taxon>
        <taxon>Fungi</taxon>
        <taxon>Dikarya</taxon>
        <taxon>Basidiomycota</taxon>
        <taxon>Agaricomycotina</taxon>
        <taxon>Agaricomycetes</taxon>
        <taxon>Polyporales</taxon>
        <taxon>Fomitopsis</taxon>
    </lineage>
</organism>
<feature type="region of interest" description="Disordered" evidence="5">
    <location>
        <begin position="412"/>
        <end position="435"/>
    </location>
</feature>
<accession>A0A165SHE3</accession>
<dbReference type="GO" id="GO:0004674">
    <property type="term" value="F:protein serine/threonine kinase activity"/>
    <property type="evidence" value="ECO:0007669"/>
    <property type="project" value="UniProtKB-EC"/>
</dbReference>
<keyword evidence="7" id="KW-0418">Kinase</keyword>
<comment type="similarity">
    <text evidence="2">Belongs to the protein kinase superfamily. STE Ser/Thr protein kinase family. COT1 subfamily.</text>
</comment>
<evidence type="ECO:0000256" key="2">
    <source>
        <dbReference type="ARBA" id="ARBA00038271"/>
    </source>
</evidence>
<dbReference type="PANTHER" id="PTHR22988">
    <property type="entry name" value="MYOTONIC DYSTROPHY S/T KINASE-RELATED"/>
    <property type="match status" value="1"/>
</dbReference>
<dbReference type="PANTHER" id="PTHR22988:SF71">
    <property type="entry name" value="CITRON RHO-INTERACTING KINASE"/>
    <property type="match status" value="1"/>
</dbReference>
<protein>
    <submittedName>
        <fullName evidence="7">Kinase-like protein</fullName>
    </submittedName>
</protein>
<evidence type="ECO:0000256" key="3">
    <source>
        <dbReference type="ARBA" id="ARBA00047899"/>
    </source>
</evidence>
<evidence type="ECO:0000256" key="5">
    <source>
        <dbReference type="SAM" id="MobiDB-lite"/>
    </source>
</evidence>
<feature type="compositionally biased region" description="Low complexity" evidence="5">
    <location>
        <begin position="702"/>
        <end position="711"/>
    </location>
</feature>
<evidence type="ECO:0000259" key="6">
    <source>
        <dbReference type="PROSITE" id="PS50011"/>
    </source>
</evidence>
<dbReference type="GO" id="GO:0031032">
    <property type="term" value="P:actomyosin structure organization"/>
    <property type="evidence" value="ECO:0007669"/>
    <property type="project" value="TreeGrafter"/>
</dbReference>
<dbReference type="InterPro" id="IPR050839">
    <property type="entry name" value="Rho-assoc_Ser/Thr_Kinase"/>
</dbReference>
<dbReference type="SMART" id="SM00220">
    <property type="entry name" value="S_TKc"/>
    <property type="match status" value="1"/>
</dbReference>
<gene>
    <name evidence="7" type="ORF">DAEQUDRAFT_723636</name>
</gene>
<dbReference type="SUPFAM" id="SSF56112">
    <property type="entry name" value="Protein kinase-like (PK-like)"/>
    <property type="match status" value="1"/>
</dbReference>
<feature type="domain" description="Protein kinase" evidence="6">
    <location>
        <begin position="58"/>
        <end position="352"/>
    </location>
</feature>
<dbReference type="GO" id="GO:0005524">
    <property type="term" value="F:ATP binding"/>
    <property type="evidence" value="ECO:0007669"/>
    <property type="project" value="InterPro"/>
</dbReference>
<comment type="catalytic activity">
    <reaction evidence="4">
        <text>L-seryl-[protein] + ATP = O-phospho-L-seryl-[protein] + ADP + H(+)</text>
        <dbReference type="Rhea" id="RHEA:17989"/>
        <dbReference type="Rhea" id="RHEA-COMP:9863"/>
        <dbReference type="Rhea" id="RHEA-COMP:11604"/>
        <dbReference type="ChEBI" id="CHEBI:15378"/>
        <dbReference type="ChEBI" id="CHEBI:29999"/>
        <dbReference type="ChEBI" id="CHEBI:30616"/>
        <dbReference type="ChEBI" id="CHEBI:83421"/>
        <dbReference type="ChEBI" id="CHEBI:456216"/>
        <dbReference type="EC" id="2.7.11.1"/>
    </reaction>
</comment>
<evidence type="ECO:0000313" key="7">
    <source>
        <dbReference type="EMBL" id="KZT71994.1"/>
    </source>
</evidence>
<dbReference type="GO" id="GO:0005856">
    <property type="term" value="C:cytoskeleton"/>
    <property type="evidence" value="ECO:0007669"/>
    <property type="project" value="TreeGrafter"/>
</dbReference>
<feature type="compositionally biased region" description="Low complexity" evidence="5">
    <location>
        <begin position="624"/>
        <end position="650"/>
    </location>
</feature>
<dbReference type="Gene3D" id="1.10.510.10">
    <property type="entry name" value="Transferase(Phosphotransferase) domain 1"/>
    <property type="match status" value="1"/>
</dbReference>
<dbReference type="STRING" id="1314783.A0A165SHE3"/>
<comment type="catalytic activity">
    <reaction evidence="3">
        <text>L-threonyl-[protein] + ATP = O-phospho-L-threonyl-[protein] + ADP + H(+)</text>
        <dbReference type="Rhea" id="RHEA:46608"/>
        <dbReference type="Rhea" id="RHEA-COMP:11060"/>
        <dbReference type="Rhea" id="RHEA-COMP:11605"/>
        <dbReference type="ChEBI" id="CHEBI:15378"/>
        <dbReference type="ChEBI" id="CHEBI:30013"/>
        <dbReference type="ChEBI" id="CHEBI:30616"/>
        <dbReference type="ChEBI" id="CHEBI:61977"/>
        <dbReference type="ChEBI" id="CHEBI:456216"/>
        <dbReference type="EC" id="2.7.11.1"/>
    </reaction>
</comment>
<keyword evidence="8" id="KW-1185">Reference proteome</keyword>
<dbReference type="InterPro" id="IPR008271">
    <property type="entry name" value="Ser/Thr_kinase_AS"/>
</dbReference>
<dbReference type="Pfam" id="PF00069">
    <property type="entry name" value="Pkinase"/>
    <property type="match status" value="1"/>
</dbReference>
<proteinExistence type="inferred from homology"/>
<keyword evidence="7" id="KW-0808">Transferase</keyword>
<dbReference type="PROSITE" id="PS00108">
    <property type="entry name" value="PROTEIN_KINASE_ST"/>
    <property type="match status" value="1"/>
</dbReference>
<feature type="compositionally biased region" description="Polar residues" evidence="5">
    <location>
        <begin position="609"/>
        <end position="623"/>
    </location>
</feature>
<reference evidence="7 8" key="1">
    <citation type="journal article" date="2016" name="Mol. Biol. Evol.">
        <title>Comparative Genomics of Early-Diverging Mushroom-Forming Fungi Provides Insights into the Origins of Lignocellulose Decay Capabilities.</title>
        <authorList>
            <person name="Nagy L.G."/>
            <person name="Riley R."/>
            <person name="Tritt A."/>
            <person name="Adam C."/>
            <person name="Daum C."/>
            <person name="Floudas D."/>
            <person name="Sun H."/>
            <person name="Yadav J.S."/>
            <person name="Pangilinan J."/>
            <person name="Larsson K.H."/>
            <person name="Matsuura K."/>
            <person name="Barry K."/>
            <person name="Labutti K."/>
            <person name="Kuo R."/>
            <person name="Ohm R.A."/>
            <person name="Bhattacharya S.S."/>
            <person name="Shirouzu T."/>
            <person name="Yoshinaga Y."/>
            <person name="Martin F.M."/>
            <person name="Grigoriev I.V."/>
            <person name="Hibbett D.S."/>
        </authorList>
    </citation>
    <scope>NUCLEOTIDE SEQUENCE [LARGE SCALE GENOMIC DNA]</scope>
    <source>
        <strain evidence="7 8">L-15889</strain>
    </source>
</reference>
<evidence type="ECO:0000256" key="4">
    <source>
        <dbReference type="ARBA" id="ARBA00048679"/>
    </source>
</evidence>
<feature type="region of interest" description="Disordered" evidence="5">
    <location>
        <begin position="601"/>
        <end position="679"/>
    </location>
</feature>